<dbReference type="Proteomes" id="UP000325315">
    <property type="component" value="Unassembled WGS sequence"/>
</dbReference>
<keyword evidence="1" id="KW-0548">Nucleotidyltransferase</keyword>
<comment type="caution">
    <text evidence="1">The sequence shown here is derived from an EMBL/GenBank/DDBJ whole genome shotgun (WGS) entry which is preliminary data.</text>
</comment>
<sequence>MQELDRNGNPSDMSLVSYEFIWFKRGSLVEHQVSLDCAVKRVTLKITSSKEIVMASKGQDYLSNVISTLVVKKLV</sequence>
<dbReference type="AlphaFoldDB" id="A0A5B6VBH3"/>
<organism evidence="1 2">
    <name type="scientific">Gossypium australe</name>
    <dbReference type="NCBI Taxonomy" id="47621"/>
    <lineage>
        <taxon>Eukaryota</taxon>
        <taxon>Viridiplantae</taxon>
        <taxon>Streptophyta</taxon>
        <taxon>Embryophyta</taxon>
        <taxon>Tracheophyta</taxon>
        <taxon>Spermatophyta</taxon>
        <taxon>Magnoliopsida</taxon>
        <taxon>eudicotyledons</taxon>
        <taxon>Gunneridae</taxon>
        <taxon>Pentapetalae</taxon>
        <taxon>rosids</taxon>
        <taxon>malvids</taxon>
        <taxon>Malvales</taxon>
        <taxon>Malvaceae</taxon>
        <taxon>Malvoideae</taxon>
        <taxon>Gossypium</taxon>
    </lineage>
</organism>
<protein>
    <submittedName>
        <fullName evidence="1">RNA-directed DNA polymerase-like protein</fullName>
    </submittedName>
</protein>
<reference evidence="2" key="1">
    <citation type="journal article" date="2019" name="Plant Biotechnol. J.">
        <title>Genome sequencing of the Australian wild diploid species Gossypium australe highlights disease resistance and delayed gland morphogenesis.</title>
        <authorList>
            <person name="Cai Y."/>
            <person name="Cai X."/>
            <person name="Wang Q."/>
            <person name="Wang P."/>
            <person name="Zhang Y."/>
            <person name="Cai C."/>
            <person name="Xu Y."/>
            <person name="Wang K."/>
            <person name="Zhou Z."/>
            <person name="Wang C."/>
            <person name="Geng S."/>
            <person name="Li B."/>
            <person name="Dong Q."/>
            <person name="Hou Y."/>
            <person name="Wang H."/>
            <person name="Ai P."/>
            <person name="Liu Z."/>
            <person name="Yi F."/>
            <person name="Sun M."/>
            <person name="An G."/>
            <person name="Cheng J."/>
            <person name="Zhang Y."/>
            <person name="Shi Q."/>
            <person name="Xie Y."/>
            <person name="Shi X."/>
            <person name="Chang Y."/>
            <person name="Huang F."/>
            <person name="Chen Y."/>
            <person name="Hong S."/>
            <person name="Mi L."/>
            <person name="Sun Q."/>
            <person name="Zhang L."/>
            <person name="Zhou B."/>
            <person name="Peng R."/>
            <person name="Zhang X."/>
            <person name="Liu F."/>
        </authorList>
    </citation>
    <scope>NUCLEOTIDE SEQUENCE [LARGE SCALE GENOMIC DNA]</scope>
    <source>
        <strain evidence="2">cv. PA1801</strain>
    </source>
</reference>
<name>A0A5B6VBH3_9ROSI</name>
<dbReference type="OrthoDB" id="437338at2759"/>
<evidence type="ECO:0000313" key="1">
    <source>
        <dbReference type="EMBL" id="KAA3466482.1"/>
    </source>
</evidence>
<dbReference type="GO" id="GO:0003964">
    <property type="term" value="F:RNA-directed DNA polymerase activity"/>
    <property type="evidence" value="ECO:0007669"/>
    <property type="project" value="UniProtKB-KW"/>
</dbReference>
<proteinExistence type="predicted"/>
<evidence type="ECO:0000313" key="2">
    <source>
        <dbReference type="Proteomes" id="UP000325315"/>
    </source>
</evidence>
<keyword evidence="2" id="KW-1185">Reference proteome</keyword>
<keyword evidence="1" id="KW-0808">Transferase</keyword>
<accession>A0A5B6VBH3</accession>
<keyword evidence="1" id="KW-0695">RNA-directed DNA polymerase</keyword>
<gene>
    <name evidence="1" type="ORF">EPI10_001572</name>
</gene>
<dbReference type="EMBL" id="SMMG02000007">
    <property type="protein sequence ID" value="KAA3466482.1"/>
    <property type="molecule type" value="Genomic_DNA"/>
</dbReference>